<protein>
    <submittedName>
        <fullName evidence="1">Uncharacterized protein</fullName>
    </submittedName>
</protein>
<sequence>METTLLRRTSTIFSAITVSFARILEAVFMDGDLKNFPRIVLPGPTDYNLSISAFFDNGNFFYGTPYTIGSTTDLIETISARLLQLLTGVVLIEANWYVLKDAYTADNCPTNNTGRVVDGSCFTLEHPGLGGKAGGADRRGEYSLQMDEATLDKVYLRKVVLEDLYRSSNDCQKKSKAYNTQGSMPITSFQSEKTKACFYNLPVLTVTTHRLDDIPYKASPCSVYFANKTAVQDKKEPEVGVTYLPPNLDPIFSEPGFCTIDKFTGNPGTD</sequence>
<dbReference type="EMBL" id="KB933041">
    <property type="protein sequence ID" value="EOO01179.1"/>
    <property type="molecule type" value="Genomic_DNA"/>
</dbReference>
<organism evidence="1 2">
    <name type="scientific">Phaeoacremonium minimum (strain UCR-PA7)</name>
    <name type="common">Esca disease fungus</name>
    <name type="synonym">Togninia minima</name>
    <dbReference type="NCBI Taxonomy" id="1286976"/>
    <lineage>
        <taxon>Eukaryota</taxon>
        <taxon>Fungi</taxon>
        <taxon>Dikarya</taxon>
        <taxon>Ascomycota</taxon>
        <taxon>Pezizomycotina</taxon>
        <taxon>Sordariomycetes</taxon>
        <taxon>Sordariomycetidae</taxon>
        <taxon>Togniniales</taxon>
        <taxon>Togniniaceae</taxon>
        <taxon>Phaeoacremonium</taxon>
    </lineage>
</organism>
<reference evidence="2" key="1">
    <citation type="journal article" date="2013" name="Genome Announc.">
        <title>Draft genome sequence of the ascomycete Phaeoacremonium aleophilum strain UCR-PA7, a causal agent of the esca disease complex in grapevines.</title>
        <authorList>
            <person name="Blanco-Ulate B."/>
            <person name="Rolshausen P."/>
            <person name="Cantu D."/>
        </authorList>
    </citation>
    <scope>NUCLEOTIDE SEQUENCE [LARGE SCALE GENOMIC DNA]</scope>
    <source>
        <strain evidence="2">UCR-PA7</strain>
    </source>
</reference>
<keyword evidence="2" id="KW-1185">Reference proteome</keyword>
<evidence type="ECO:0000313" key="1">
    <source>
        <dbReference type="EMBL" id="EOO01179.1"/>
    </source>
</evidence>
<dbReference type="RefSeq" id="XP_007914157.1">
    <property type="nucleotide sequence ID" value="XM_007915966.1"/>
</dbReference>
<proteinExistence type="predicted"/>
<gene>
    <name evidence="1" type="ORF">UCRPA7_3306</name>
</gene>
<dbReference type="Proteomes" id="UP000014074">
    <property type="component" value="Unassembled WGS sequence"/>
</dbReference>
<name>R8BPC1_PHAM7</name>
<evidence type="ECO:0000313" key="2">
    <source>
        <dbReference type="Proteomes" id="UP000014074"/>
    </source>
</evidence>
<dbReference type="AlphaFoldDB" id="R8BPC1"/>
<dbReference type="GeneID" id="19323642"/>
<accession>R8BPC1</accession>
<dbReference type="KEGG" id="tmn:UCRPA7_3306"/>
<dbReference type="eggNOG" id="ENOG502RQUN">
    <property type="taxonomic scope" value="Eukaryota"/>
</dbReference>
<dbReference type="HOGENOM" id="CLU_1031279_0_0_1"/>